<evidence type="ECO:0000313" key="1">
    <source>
        <dbReference type="EMBL" id="KAI5670052.1"/>
    </source>
</evidence>
<proteinExistence type="predicted"/>
<dbReference type="EMBL" id="CM044704">
    <property type="protein sequence ID" value="KAI5670052.1"/>
    <property type="molecule type" value="Genomic_DNA"/>
</dbReference>
<keyword evidence="2" id="KW-1185">Reference proteome</keyword>
<protein>
    <submittedName>
        <fullName evidence="1">Uncharacterized protein</fullName>
    </submittedName>
</protein>
<sequence>MSLSGTWNVKCLKVSYKPPAASFNIIPSRLAIRSSQHQHPQCPNSLFPPPNQSVAAIILGDGWPSGLYPLTKRRSEGAIPIGGNYRLIDSVVSNCINSNISKIYALTQFNSTSLNSHLSRAYNSSGVFLGKDGGFVEVLAACQSPQHNGWFQGSADAIRKCLWVLEEYPVVEFLILQGHHLYKMNYQKLIEAHRNNTADITVAVLNNTSKRDYDDDHHHHKNPASSAGFGTFRLNPNNHQVIDFISEPKFNNNNNNNSFLQSMGIYMINRDVMKKLLTEYFPTANDLRGEVIPGAISLGMKIQAFEFDGYWEDMRSIEAYYRANMESTKKPDKDTTTHNNNRSSSSSSFFYLYDRDSPIYTLPRNLPPTLITDAVITDSVIGDGCILHRCKIKGTVVGMRTRVGEGAIIEDSIIMGSDTYSPPPPPAPPTRDDVEAGIPIGIGEGSYIRKAIVDKNVRIGKNVKIINKDKVVEGNKEEDGYIITEGIVVVVKGAVISDGSIL</sequence>
<name>A0ACC0BBN8_CATRO</name>
<comment type="caution">
    <text evidence="1">The sequence shown here is derived from an EMBL/GenBank/DDBJ whole genome shotgun (WGS) entry which is preliminary data.</text>
</comment>
<evidence type="ECO:0000313" key="2">
    <source>
        <dbReference type="Proteomes" id="UP001060085"/>
    </source>
</evidence>
<gene>
    <name evidence="1" type="ORF">M9H77_19905</name>
</gene>
<organism evidence="1 2">
    <name type="scientific">Catharanthus roseus</name>
    <name type="common">Madagascar periwinkle</name>
    <name type="synonym">Vinca rosea</name>
    <dbReference type="NCBI Taxonomy" id="4058"/>
    <lineage>
        <taxon>Eukaryota</taxon>
        <taxon>Viridiplantae</taxon>
        <taxon>Streptophyta</taxon>
        <taxon>Embryophyta</taxon>
        <taxon>Tracheophyta</taxon>
        <taxon>Spermatophyta</taxon>
        <taxon>Magnoliopsida</taxon>
        <taxon>eudicotyledons</taxon>
        <taxon>Gunneridae</taxon>
        <taxon>Pentapetalae</taxon>
        <taxon>asterids</taxon>
        <taxon>lamiids</taxon>
        <taxon>Gentianales</taxon>
        <taxon>Apocynaceae</taxon>
        <taxon>Rauvolfioideae</taxon>
        <taxon>Vinceae</taxon>
        <taxon>Catharanthinae</taxon>
        <taxon>Catharanthus</taxon>
    </lineage>
</organism>
<reference evidence="2" key="1">
    <citation type="journal article" date="2023" name="Nat. Plants">
        <title>Single-cell RNA sequencing provides a high-resolution roadmap for understanding the multicellular compartmentation of specialized metabolism.</title>
        <authorList>
            <person name="Sun S."/>
            <person name="Shen X."/>
            <person name="Li Y."/>
            <person name="Li Y."/>
            <person name="Wang S."/>
            <person name="Li R."/>
            <person name="Zhang H."/>
            <person name="Shen G."/>
            <person name="Guo B."/>
            <person name="Wei J."/>
            <person name="Xu J."/>
            <person name="St-Pierre B."/>
            <person name="Chen S."/>
            <person name="Sun C."/>
        </authorList>
    </citation>
    <scope>NUCLEOTIDE SEQUENCE [LARGE SCALE GENOMIC DNA]</scope>
</reference>
<accession>A0ACC0BBN8</accession>
<dbReference type="Proteomes" id="UP001060085">
    <property type="component" value="Linkage Group LG04"/>
</dbReference>